<keyword evidence="5" id="KW-0472">Membrane</keyword>
<feature type="transmembrane region" description="Helical" evidence="5">
    <location>
        <begin position="385"/>
        <end position="405"/>
    </location>
</feature>
<keyword evidence="2 4" id="KW-0863">Zinc-finger</keyword>
<dbReference type="InterPro" id="IPR010666">
    <property type="entry name" value="Znf_GRF"/>
</dbReference>
<dbReference type="Proteomes" id="UP001374535">
    <property type="component" value="Chromosome 3"/>
</dbReference>
<dbReference type="AlphaFoldDB" id="A0AAQ3NUG5"/>
<gene>
    <name evidence="7" type="ORF">V8G54_009688</name>
</gene>
<sequence>MDPSYFSNTGILQLSVREVFTILVVNESILIVFISGLSHGCLVDPGWVGVEGTRPLCLVLIEWLRSQHVGFSTLPPISYASHPSTSSDSTSRLKSLPKRISSCSLWLPCEFKIACSSHVLVRVTRSEGFLSLIFLGSNWGFLHVGDASLAPGLTGRMRRSFEAFYAHSWLEFFGVFVLGFPDVAIGVVGIFVFKLDFGDFLYLCSFATMEELMGTASGDISGNVGLWGATGPFTDELGFESCAKCLRFVVVEDWEARKVSKQGSAKAEEAKMSMGQSCSSSTCNKCGRKHLRSVSSRGDEGWNMNDGSLICHCRENCVLRTTKTIKNRGKKFWGCPRYKGIEESVSCEVLEANDERLVKSFENESDKKIVSVQKVVMCVQSWMKFLVGVVSVLCVLNILIIAMLMGKA</sequence>
<organism evidence="7 8">
    <name type="scientific">Vigna mungo</name>
    <name type="common">Black gram</name>
    <name type="synonym">Phaseolus mungo</name>
    <dbReference type="NCBI Taxonomy" id="3915"/>
    <lineage>
        <taxon>Eukaryota</taxon>
        <taxon>Viridiplantae</taxon>
        <taxon>Streptophyta</taxon>
        <taxon>Embryophyta</taxon>
        <taxon>Tracheophyta</taxon>
        <taxon>Spermatophyta</taxon>
        <taxon>Magnoliopsida</taxon>
        <taxon>eudicotyledons</taxon>
        <taxon>Gunneridae</taxon>
        <taxon>Pentapetalae</taxon>
        <taxon>rosids</taxon>
        <taxon>fabids</taxon>
        <taxon>Fabales</taxon>
        <taxon>Fabaceae</taxon>
        <taxon>Papilionoideae</taxon>
        <taxon>50 kb inversion clade</taxon>
        <taxon>NPAAA clade</taxon>
        <taxon>indigoferoid/millettioid clade</taxon>
        <taxon>Phaseoleae</taxon>
        <taxon>Vigna</taxon>
    </lineage>
</organism>
<keyword evidence="3" id="KW-0862">Zinc</keyword>
<evidence type="ECO:0000256" key="1">
    <source>
        <dbReference type="ARBA" id="ARBA00022723"/>
    </source>
</evidence>
<feature type="domain" description="GRF-type" evidence="6">
    <location>
        <begin position="311"/>
        <end position="356"/>
    </location>
</feature>
<reference evidence="7 8" key="1">
    <citation type="journal article" date="2023" name="Life. Sci Alliance">
        <title>Evolutionary insights into 3D genome organization and epigenetic landscape of Vigna mungo.</title>
        <authorList>
            <person name="Junaid A."/>
            <person name="Singh B."/>
            <person name="Bhatia S."/>
        </authorList>
    </citation>
    <scope>NUCLEOTIDE SEQUENCE [LARGE SCALE GENOMIC DNA]</scope>
    <source>
        <strain evidence="7">Urdbean</strain>
    </source>
</reference>
<feature type="transmembrane region" description="Helical" evidence="5">
    <location>
        <begin position="169"/>
        <end position="193"/>
    </location>
</feature>
<evidence type="ECO:0000256" key="5">
    <source>
        <dbReference type="SAM" id="Phobius"/>
    </source>
</evidence>
<evidence type="ECO:0000256" key="2">
    <source>
        <dbReference type="ARBA" id="ARBA00022771"/>
    </source>
</evidence>
<feature type="transmembrane region" description="Helical" evidence="5">
    <location>
        <begin position="129"/>
        <end position="149"/>
    </location>
</feature>
<accession>A0AAQ3NUG5</accession>
<dbReference type="GO" id="GO:0008270">
    <property type="term" value="F:zinc ion binding"/>
    <property type="evidence" value="ECO:0007669"/>
    <property type="project" value="UniProtKB-KW"/>
</dbReference>
<evidence type="ECO:0000256" key="3">
    <source>
        <dbReference type="ARBA" id="ARBA00022833"/>
    </source>
</evidence>
<keyword evidence="5" id="KW-0812">Transmembrane</keyword>
<keyword evidence="8" id="KW-1185">Reference proteome</keyword>
<protein>
    <recommendedName>
        <fullName evidence="6">GRF-type domain-containing protein</fullName>
    </recommendedName>
</protein>
<evidence type="ECO:0000313" key="7">
    <source>
        <dbReference type="EMBL" id="WVZ16706.1"/>
    </source>
</evidence>
<keyword evidence="5" id="KW-1133">Transmembrane helix</keyword>
<dbReference type="EMBL" id="CP144698">
    <property type="protein sequence ID" value="WVZ16706.1"/>
    <property type="molecule type" value="Genomic_DNA"/>
</dbReference>
<dbReference type="PROSITE" id="PS51999">
    <property type="entry name" value="ZF_GRF"/>
    <property type="match status" value="1"/>
</dbReference>
<proteinExistence type="predicted"/>
<evidence type="ECO:0000256" key="4">
    <source>
        <dbReference type="PROSITE-ProRule" id="PRU01343"/>
    </source>
</evidence>
<evidence type="ECO:0000313" key="8">
    <source>
        <dbReference type="Proteomes" id="UP001374535"/>
    </source>
</evidence>
<name>A0AAQ3NUG5_VIGMU</name>
<keyword evidence="1" id="KW-0479">Metal-binding</keyword>
<evidence type="ECO:0000259" key="6">
    <source>
        <dbReference type="PROSITE" id="PS51999"/>
    </source>
</evidence>